<dbReference type="EMBL" id="JANAFB010000021">
    <property type="protein sequence ID" value="MCP3426253.1"/>
    <property type="molecule type" value="Genomic_DNA"/>
</dbReference>
<evidence type="ECO:0000256" key="1">
    <source>
        <dbReference type="SAM" id="MobiDB-lite"/>
    </source>
</evidence>
<name>A0A9X2HL35_9MICC</name>
<feature type="region of interest" description="Disordered" evidence="1">
    <location>
        <begin position="1"/>
        <end position="32"/>
    </location>
</feature>
<keyword evidence="3" id="KW-1185">Reference proteome</keyword>
<evidence type="ECO:0000313" key="3">
    <source>
        <dbReference type="Proteomes" id="UP001139502"/>
    </source>
</evidence>
<dbReference type="AlphaFoldDB" id="A0A9X2HL35"/>
<dbReference type="InterPro" id="IPR021903">
    <property type="entry name" value="DUF3515"/>
</dbReference>
<accession>A0A9X2HL35</accession>
<comment type="caution">
    <text evidence="2">The sequence shown here is derived from an EMBL/GenBank/DDBJ whole genome shotgun (WGS) entry which is preliminary data.</text>
</comment>
<reference evidence="2" key="1">
    <citation type="submission" date="2022-06" db="EMBL/GenBank/DDBJ databases">
        <title>Rothia sp. isolated from sandalwood seedling.</title>
        <authorList>
            <person name="Tuikhar N."/>
            <person name="Kirdat K."/>
            <person name="Thorat V."/>
            <person name="Swetha P."/>
            <person name="Padma S."/>
            <person name="Sundararaj R."/>
            <person name="Yadav A."/>
        </authorList>
    </citation>
    <scope>NUCLEOTIDE SEQUENCE</scope>
    <source>
        <strain evidence="2">AR01</strain>
    </source>
</reference>
<evidence type="ECO:0000313" key="2">
    <source>
        <dbReference type="EMBL" id="MCP3426253.1"/>
    </source>
</evidence>
<dbReference type="RefSeq" id="WP_254166818.1">
    <property type="nucleotide sequence ID" value="NZ_JANAFB010000021.1"/>
</dbReference>
<organism evidence="2 3">
    <name type="scientific">Rothia santali</name>
    <dbReference type="NCBI Taxonomy" id="2949643"/>
    <lineage>
        <taxon>Bacteria</taxon>
        <taxon>Bacillati</taxon>
        <taxon>Actinomycetota</taxon>
        <taxon>Actinomycetes</taxon>
        <taxon>Micrococcales</taxon>
        <taxon>Micrococcaceae</taxon>
        <taxon>Rothia</taxon>
    </lineage>
</organism>
<proteinExistence type="predicted"/>
<gene>
    <name evidence="2" type="ORF">NBM05_09615</name>
</gene>
<protein>
    <submittedName>
        <fullName evidence="2">DUF3515 domain-containing protein</fullName>
    </submittedName>
</protein>
<sequence length="206" mass="21349">MRNESHPTASPGASSLGSDAENVQGRSYRPRSHRWTAAAGAVGLTLLVSSCAGAVTVTPAPDAANPDCASAMVAMPGTLAGFDQRETTAQATSAWGDPAAVILKCGVTVERPVADPCVSVNGVDWVLKREDDDDSAQADDEVSRASGTWTATTFGREPALQATFDADRVSSSSLLVELESAAQRIPQTQQCLSVDQSLEDLPDSGS</sequence>
<feature type="compositionally biased region" description="Polar residues" evidence="1">
    <location>
        <begin position="1"/>
        <end position="17"/>
    </location>
</feature>
<dbReference type="Pfam" id="PF12028">
    <property type="entry name" value="DUF3515"/>
    <property type="match status" value="1"/>
</dbReference>
<dbReference type="Proteomes" id="UP001139502">
    <property type="component" value="Unassembled WGS sequence"/>
</dbReference>